<reference evidence="13" key="1">
    <citation type="journal article" date="2015" name="J. Biotechnol.">
        <title>The structure of the Cyberlindnera jadinii genome and its relation to Candida utilis analyzed by the occurrence of single nucleotide polymorphisms.</title>
        <authorList>
            <person name="Rupp O."/>
            <person name="Brinkrolf K."/>
            <person name="Buerth C."/>
            <person name="Kunigo M."/>
            <person name="Schneider J."/>
            <person name="Jaenicke S."/>
            <person name="Goesmann A."/>
            <person name="Puehler A."/>
            <person name="Jaeger K.-E."/>
            <person name="Ernst J.F."/>
        </authorList>
    </citation>
    <scope>NUCLEOTIDE SEQUENCE [LARGE SCALE GENOMIC DNA]</scope>
    <source>
        <strain evidence="13">ATCC 18201 / CBS 1600 / BCRC 20928 / JCM 3617 / NBRC 0987 / NRRL Y-1542</strain>
    </source>
</reference>
<dbReference type="CDD" id="cd01679">
    <property type="entry name" value="RNR_I"/>
    <property type="match status" value="1"/>
</dbReference>
<evidence type="ECO:0000256" key="1">
    <source>
        <dbReference type="ARBA" id="ARBA00010406"/>
    </source>
</evidence>
<keyword evidence="5 9" id="KW-0067">ATP-binding</keyword>
<evidence type="ECO:0000313" key="13">
    <source>
        <dbReference type="Proteomes" id="UP000038830"/>
    </source>
</evidence>
<comment type="similarity">
    <text evidence="1 10">Belongs to the ribonucleoside diphosphate reductase large chain family.</text>
</comment>
<dbReference type="InterPro" id="IPR039718">
    <property type="entry name" value="Rrm1"/>
</dbReference>
<evidence type="ECO:0000313" key="12">
    <source>
        <dbReference type="EMBL" id="CEP23271.1"/>
    </source>
</evidence>
<evidence type="ECO:0000256" key="2">
    <source>
        <dbReference type="ARBA" id="ARBA00012274"/>
    </source>
</evidence>
<dbReference type="InterPro" id="IPR013346">
    <property type="entry name" value="NrdE_NrdA_C"/>
</dbReference>
<comment type="function">
    <text evidence="8 10">Provides the precursors necessary for DNA synthesis. Catalyzes the biosynthesis of deoxyribonucleotides from the corresponding ribonucleotides.</text>
</comment>
<dbReference type="InterPro" id="IPR013509">
    <property type="entry name" value="RNR_lsu_N"/>
</dbReference>
<dbReference type="Proteomes" id="UP000038830">
    <property type="component" value="Unassembled WGS sequence"/>
</dbReference>
<evidence type="ECO:0000256" key="10">
    <source>
        <dbReference type="RuleBase" id="RU003410"/>
    </source>
</evidence>
<evidence type="ECO:0000256" key="3">
    <source>
        <dbReference type="ARBA" id="ARBA00022533"/>
    </source>
</evidence>
<evidence type="ECO:0000256" key="5">
    <source>
        <dbReference type="ARBA" id="ARBA00022840"/>
    </source>
</evidence>
<dbReference type="Gene3D" id="3.20.70.20">
    <property type="match status" value="1"/>
</dbReference>
<name>A0A0H5C5K6_CYBJN</name>
<evidence type="ECO:0000256" key="8">
    <source>
        <dbReference type="ARBA" id="ARBA00024942"/>
    </source>
</evidence>
<evidence type="ECO:0000256" key="4">
    <source>
        <dbReference type="ARBA" id="ARBA00022741"/>
    </source>
</evidence>
<keyword evidence="6 10" id="KW-0560">Oxidoreductase</keyword>
<dbReference type="EC" id="1.17.4.1" evidence="2 10"/>
<dbReference type="InterPro" id="IPR008926">
    <property type="entry name" value="RNR_R1-su_N"/>
</dbReference>
<dbReference type="SUPFAM" id="SSF51998">
    <property type="entry name" value="PFL-like glycyl radical enzymes"/>
    <property type="match status" value="1"/>
</dbReference>
<keyword evidence="7 10" id="KW-0215">Deoxyribonucleotide synthesis</keyword>
<dbReference type="PRINTS" id="PR01183">
    <property type="entry name" value="RIBORDTASEM1"/>
</dbReference>
<sequence length="838" mass="94265">MSGSLVEDLDGSSTALTPSYIVERLSGLTHGLDATVDLEAVAQRVCSAVPDSITTDQLVELTSETLATMNTIHPNHSVLAARFTLQHTRTKIPGTFSENCERLYHYTNPKTKKHSPLISEELYSLSKLHAEVIDRAIVEARDDDYNYFAIMTLQKSYFLKVDALIAETPQFMFMRVSLGIHGKDIESAVQTYDMMSQRLFTHASPTLFNSGTPMPFLSSCFLLGIMDDSIDGIYKSLHKCALISKAAGGLGIHASNIRAQGSYIAGTNGTSNGIVPMLRVFNNTARYVDQGGNKRPGAFAIYLEPWHADVFEFLDLRKNHGKEELRARDLFYALWIPDLFMEKVQDNEEWNLFSPDQARGLNETYGDDFKRLYEKYTEEGLAMKTVKAQRLWNAILESQVETGGPFMLYKDACNKKSNQKNLGTIKSSNLCCEIVQYSSAEEIAVCNLASVALPSFVETVDESVWMNYSKLHEVVKVITRNLNKVIDVGMYPLEEAKTSNLKNRPMAIGVQGLADLFMELRLPFESEDAKKLNINIFETIYHAALEASIELAKEYGPYKSYEGSPASKGILQFDMWNHNPSNMYDWDLMKDDIKRYGLRNSLLVGPMPTASTSQILGFNECFEPITSNIYTRRVLSGEFQVVNRYLVNDLIELGLWDQDMKNRIVDDEGSIQNIDIIPQTLKELYKTVWEIPQRTVIDLAVDRAPFIDQSQSMNIYMRSPTVGKLTSMHFYGWKKGLKTGMYYLRTMAASSAIKFTIDRSLVSNERQIKGSPSLNKRVYSPSRSRPQLPVKRFQLRSLTASPESEGSNVASYNETGTPLSCKLDLLNDDDSVCDSCSG</sequence>
<dbReference type="PANTHER" id="PTHR11573">
    <property type="entry name" value="RIBONUCLEOSIDE-DIPHOSPHATE REDUCTASE LARGE CHAIN"/>
    <property type="match status" value="1"/>
</dbReference>
<dbReference type="GO" id="GO:0004748">
    <property type="term" value="F:ribonucleoside-diphosphate reductase activity, thioredoxin disulfide as acceptor"/>
    <property type="evidence" value="ECO:0007669"/>
    <property type="project" value="UniProtKB-EC"/>
</dbReference>
<dbReference type="UniPathway" id="UPA00326"/>
<dbReference type="GO" id="GO:0005524">
    <property type="term" value="F:ATP binding"/>
    <property type="evidence" value="ECO:0007669"/>
    <property type="project" value="UniProtKB-UniRule"/>
</dbReference>
<dbReference type="PROSITE" id="PS51161">
    <property type="entry name" value="ATP_CONE"/>
    <property type="match status" value="1"/>
</dbReference>
<gene>
    <name evidence="12" type="primary">nrdA</name>
    <name evidence="12" type="ORF">BN1211_3814</name>
</gene>
<organism evidence="12 13">
    <name type="scientific">Cyberlindnera jadinii (strain ATCC 18201 / CBS 1600 / BCRC 20928 / JCM 3617 / NBRC 0987 / NRRL Y-1542)</name>
    <name type="common">Torula yeast</name>
    <name type="synonym">Candida utilis</name>
    <dbReference type="NCBI Taxonomy" id="983966"/>
    <lineage>
        <taxon>Eukaryota</taxon>
        <taxon>Fungi</taxon>
        <taxon>Dikarya</taxon>
        <taxon>Ascomycota</taxon>
        <taxon>Saccharomycotina</taxon>
        <taxon>Saccharomycetes</taxon>
        <taxon>Phaffomycetales</taxon>
        <taxon>Phaffomycetaceae</taxon>
        <taxon>Cyberlindnera</taxon>
    </lineage>
</organism>
<protein>
    <recommendedName>
        <fullName evidence="2 10">Ribonucleoside-diphosphate reductase</fullName>
        <ecNumber evidence="2 10">1.17.4.1</ecNumber>
    </recommendedName>
</protein>
<dbReference type="EMBL" id="CDQK01000004">
    <property type="protein sequence ID" value="CEP23271.1"/>
    <property type="molecule type" value="Genomic_DNA"/>
</dbReference>
<dbReference type="Pfam" id="PF02867">
    <property type="entry name" value="Ribonuc_red_lgC"/>
    <property type="match status" value="1"/>
</dbReference>
<keyword evidence="3" id="KW-0021">Allosteric enzyme</keyword>
<dbReference type="NCBIfam" id="TIGR02506">
    <property type="entry name" value="NrdE_NrdA"/>
    <property type="match status" value="1"/>
</dbReference>
<evidence type="ECO:0000256" key="6">
    <source>
        <dbReference type="ARBA" id="ARBA00023002"/>
    </source>
</evidence>
<dbReference type="SUPFAM" id="SSF48168">
    <property type="entry name" value="R1 subunit of ribonucleotide reductase, N-terminal domain"/>
    <property type="match status" value="1"/>
</dbReference>
<comment type="catalytic activity">
    <reaction evidence="10">
        <text>a 2'-deoxyribonucleoside 5'-diphosphate + [thioredoxin]-disulfide + H2O = a ribonucleoside 5'-diphosphate + [thioredoxin]-dithiol</text>
        <dbReference type="Rhea" id="RHEA:23252"/>
        <dbReference type="Rhea" id="RHEA-COMP:10698"/>
        <dbReference type="Rhea" id="RHEA-COMP:10700"/>
        <dbReference type="ChEBI" id="CHEBI:15377"/>
        <dbReference type="ChEBI" id="CHEBI:29950"/>
        <dbReference type="ChEBI" id="CHEBI:50058"/>
        <dbReference type="ChEBI" id="CHEBI:57930"/>
        <dbReference type="ChEBI" id="CHEBI:73316"/>
        <dbReference type="EC" id="1.17.4.1"/>
    </reaction>
</comment>
<dbReference type="AlphaFoldDB" id="A0A0H5C5K6"/>
<dbReference type="GO" id="GO:0005971">
    <property type="term" value="C:ribonucleoside-diphosphate reductase complex"/>
    <property type="evidence" value="ECO:0007669"/>
    <property type="project" value="TreeGrafter"/>
</dbReference>
<dbReference type="InterPro" id="IPR000788">
    <property type="entry name" value="RNR_lg_C"/>
</dbReference>
<proteinExistence type="inferred from homology"/>
<dbReference type="InterPro" id="IPR005144">
    <property type="entry name" value="ATP-cone_dom"/>
</dbReference>
<keyword evidence="4 9" id="KW-0547">Nucleotide-binding</keyword>
<dbReference type="Pfam" id="PF00317">
    <property type="entry name" value="Ribonuc_red_lgN"/>
    <property type="match status" value="1"/>
</dbReference>
<evidence type="ECO:0000256" key="9">
    <source>
        <dbReference type="PROSITE-ProRule" id="PRU00492"/>
    </source>
</evidence>
<evidence type="ECO:0000256" key="7">
    <source>
        <dbReference type="ARBA" id="ARBA00023116"/>
    </source>
</evidence>
<dbReference type="GO" id="GO:0009263">
    <property type="term" value="P:deoxyribonucleotide biosynthetic process"/>
    <property type="evidence" value="ECO:0007669"/>
    <property type="project" value="UniProtKB-KW"/>
</dbReference>
<dbReference type="PANTHER" id="PTHR11573:SF28">
    <property type="entry name" value="RIBONUCLEOSIDE-DIPHOSPHATE REDUCTASE"/>
    <property type="match status" value="1"/>
</dbReference>
<feature type="domain" description="ATP-cone" evidence="11">
    <location>
        <begin position="4"/>
        <end position="94"/>
    </location>
</feature>
<accession>A0A0H5C5K6</accession>
<evidence type="ECO:0000259" key="11">
    <source>
        <dbReference type="PROSITE" id="PS51161"/>
    </source>
</evidence>